<protein>
    <recommendedName>
        <fullName evidence="5">Lipoprotein</fullName>
    </recommendedName>
</protein>
<dbReference type="RefSeq" id="WP_206310435.1">
    <property type="nucleotide sequence ID" value="NZ_JAUSWC010000001.1"/>
</dbReference>
<evidence type="ECO:0000313" key="3">
    <source>
        <dbReference type="EMBL" id="MDQ0485209.1"/>
    </source>
</evidence>
<reference evidence="3 4" key="1">
    <citation type="submission" date="2023-07" db="EMBL/GenBank/DDBJ databases">
        <title>Genomic Encyclopedia of Type Strains, Phase IV (KMG-IV): sequencing the most valuable type-strain genomes for metagenomic binning, comparative biology and taxonomic classification.</title>
        <authorList>
            <person name="Goeker M."/>
        </authorList>
    </citation>
    <scope>NUCLEOTIDE SEQUENCE [LARGE SCALE GENOMIC DNA]</scope>
    <source>
        <strain evidence="3 4">DSM 40573</strain>
    </source>
</reference>
<proteinExistence type="predicted"/>
<gene>
    <name evidence="3" type="ORF">QO019_000039</name>
</gene>
<name>A0ABU0K768_9ACTN</name>
<dbReference type="EMBL" id="JAUSWC010000001">
    <property type="protein sequence ID" value="MDQ0485209.1"/>
    <property type="molecule type" value="Genomic_DNA"/>
</dbReference>
<evidence type="ECO:0000256" key="1">
    <source>
        <dbReference type="SAM" id="MobiDB-lite"/>
    </source>
</evidence>
<sequence>MVVARMVAGAGSMLAMLSLSGCGLLWSCTDTTAERGEAGVRVDIVDTEERPVGVTAEVTGWRREPHPQVPQEGDQIHFDFRFEGDTLGSDPAVDACAVDEERVVLGCQTVHSMTDFGRVGTYTGDEYLTVDHPEQVAEVLLIPDDQSTHDRRTCEDDIKDGGGVHPPDEPERGEKL</sequence>
<keyword evidence="4" id="KW-1185">Reference proteome</keyword>
<dbReference type="PROSITE" id="PS51257">
    <property type="entry name" value="PROKAR_LIPOPROTEIN"/>
    <property type="match status" value="1"/>
</dbReference>
<accession>A0ABU0K768</accession>
<feature type="compositionally biased region" description="Basic and acidic residues" evidence="1">
    <location>
        <begin position="146"/>
        <end position="176"/>
    </location>
</feature>
<evidence type="ECO:0008006" key="5">
    <source>
        <dbReference type="Google" id="ProtNLM"/>
    </source>
</evidence>
<feature type="chain" id="PRO_5045055756" description="Lipoprotein" evidence="2">
    <location>
        <begin position="22"/>
        <end position="176"/>
    </location>
</feature>
<feature type="signal peptide" evidence="2">
    <location>
        <begin position="1"/>
        <end position="21"/>
    </location>
</feature>
<organism evidence="3 4">
    <name type="scientific">Streptomyces thermodiastaticus</name>
    <dbReference type="NCBI Taxonomy" id="44061"/>
    <lineage>
        <taxon>Bacteria</taxon>
        <taxon>Bacillati</taxon>
        <taxon>Actinomycetota</taxon>
        <taxon>Actinomycetes</taxon>
        <taxon>Kitasatosporales</taxon>
        <taxon>Streptomycetaceae</taxon>
        <taxon>Streptomyces</taxon>
    </lineage>
</organism>
<comment type="caution">
    <text evidence="3">The sequence shown here is derived from an EMBL/GenBank/DDBJ whole genome shotgun (WGS) entry which is preliminary data.</text>
</comment>
<feature type="region of interest" description="Disordered" evidence="1">
    <location>
        <begin position="143"/>
        <end position="176"/>
    </location>
</feature>
<evidence type="ECO:0000256" key="2">
    <source>
        <dbReference type="SAM" id="SignalP"/>
    </source>
</evidence>
<dbReference type="Proteomes" id="UP001236795">
    <property type="component" value="Unassembled WGS sequence"/>
</dbReference>
<evidence type="ECO:0000313" key="4">
    <source>
        <dbReference type="Proteomes" id="UP001236795"/>
    </source>
</evidence>
<keyword evidence="2" id="KW-0732">Signal</keyword>